<dbReference type="EMBL" id="BLKC01000048">
    <property type="protein sequence ID" value="GFF42259.1"/>
    <property type="molecule type" value="Genomic_DNA"/>
</dbReference>
<feature type="compositionally biased region" description="Acidic residues" evidence="6">
    <location>
        <begin position="1"/>
        <end position="10"/>
    </location>
</feature>
<reference evidence="9 10" key="1">
    <citation type="submission" date="2020-01" db="EMBL/GenBank/DDBJ databases">
        <title>Draft genome sequence of Aspergillus udagawae IFM 46972.</title>
        <authorList>
            <person name="Takahashi H."/>
            <person name="Yaguchi T."/>
        </authorList>
    </citation>
    <scope>NUCLEOTIDE SEQUENCE [LARGE SCALE GENOMIC DNA]</scope>
    <source>
        <strain evidence="9 10">IFM 46972</strain>
    </source>
</reference>
<evidence type="ECO:0000256" key="4">
    <source>
        <dbReference type="ARBA" id="ARBA00022989"/>
    </source>
</evidence>
<feature type="domain" description="Amino acid transporter transmembrane" evidence="8">
    <location>
        <begin position="78"/>
        <end position="429"/>
    </location>
</feature>
<feature type="region of interest" description="Disordered" evidence="6">
    <location>
        <begin position="1"/>
        <end position="38"/>
    </location>
</feature>
<keyword evidence="4 7" id="KW-1133">Transmembrane helix</keyword>
<proteinExistence type="inferred from homology"/>
<feature type="transmembrane region" description="Helical" evidence="7">
    <location>
        <begin position="340"/>
        <end position="361"/>
    </location>
</feature>
<gene>
    <name evidence="9" type="ORF">IFM46972_06812</name>
</gene>
<comment type="similarity">
    <text evidence="2">Belongs to the amino acid/polyamine transporter 2 family.</text>
</comment>
<feature type="transmembrane region" description="Helical" evidence="7">
    <location>
        <begin position="225"/>
        <end position="246"/>
    </location>
</feature>
<dbReference type="GO" id="GO:0016020">
    <property type="term" value="C:membrane"/>
    <property type="evidence" value="ECO:0007669"/>
    <property type="project" value="UniProtKB-SubCell"/>
</dbReference>
<evidence type="ECO:0000256" key="5">
    <source>
        <dbReference type="ARBA" id="ARBA00023136"/>
    </source>
</evidence>
<feature type="transmembrane region" description="Helical" evidence="7">
    <location>
        <begin position="78"/>
        <end position="97"/>
    </location>
</feature>
<evidence type="ECO:0000256" key="7">
    <source>
        <dbReference type="SAM" id="Phobius"/>
    </source>
</evidence>
<feature type="transmembrane region" description="Helical" evidence="7">
    <location>
        <begin position="184"/>
        <end position="205"/>
    </location>
</feature>
<feature type="transmembrane region" description="Helical" evidence="7">
    <location>
        <begin position="258"/>
        <end position="280"/>
    </location>
</feature>
<evidence type="ECO:0000256" key="3">
    <source>
        <dbReference type="ARBA" id="ARBA00022692"/>
    </source>
</evidence>
<dbReference type="AlphaFoldDB" id="A0A8H3RW72"/>
<dbReference type="InterPro" id="IPR013057">
    <property type="entry name" value="AA_transpt_TM"/>
</dbReference>
<keyword evidence="5 7" id="KW-0472">Membrane</keyword>
<feature type="transmembrane region" description="Helical" evidence="7">
    <location>
        <begin position="406"/>
        <end position="429"/>
    </location>
</feature>
<protein>
    <recommendedName>
        <fullName evidence="8">Amino acid transporter transmembrane domain-containing protein</fullName>
    </recommendedName>
</protein>
<dbReference type="PANTHER" id="PTHR22950:SF668">
    <property type="entry name" value="AMINO ACID TRANSPORTER (EUROFUNG)"/>
    <property type="match status" value="1"/>
</dbReference>
<feature type="transmembrane region" description="Helical" evidence="7">
    <location>
        <begin position="153"/>
        <end position="172"/>
    </location>
</feature>
<evidence type="ECO:0000259" key="8">
    <source>
        <dbReference type="Pfam" id="PF01490"/>
    </source>
</evidence>
<name>A0A8H3RW72_9EURO</name>
<comment type="subcellular location">
    <subcellularLocation>
        <location evidence="1">Membrane</location>
        <topology evidence="1">Multi-pass membrane protein</topology>
    </subcellularLocation>
</comment>
<comment type="caution">
    <text evidence="9">The sequence shown here is derived from an EMBL/GenBank/DDBJ whole genome shotgun (WGS) entry which is preliminary data.</text>
</comment>
<dbReference type="GO" id="GO:0015179">
    <property type="term" value="F:L-amino acid transmembrane transporter activity"/>
    <property type="evidence" value="ECO:0007669"/>
    <property type="project" value="TreeGrafter"/>
</dbReference>
<evidence type="ECO:0000256" key="1">
    <source>
        <dbReference type="ARBA" id="ARBA00004141"/>
    </source>
</evidence>
<feature type="transmembrane region" description="Helical" evidence="7">
    <location>
        <begin position="300"/>
        <end position="319"/>
    </location>
</feature>
<dbReference type="PANTHER" id="PTHR22950">
    <property type="entry name" value="AMINO ACID TRANSPORTER"/>
    <property type="match status" value="1"/>
</dbReference>
<dbReference type="Proteomes" id="UP000465221">
    <property type="component" value="Unassembled WGS sequence"/>
</dbReference>
<accession>A0A8H3RW72</accession>
<feature type="compositionally biased region" description="Acidic residues" evidence="6">
    <location>
        <begin position="29"/>
        <end position="38"/>
    </location>
</feature>
<evidence type="ECO:0000313" key="10">
    <source>
        <dbReference type="Proteomes" id="UP000465221"/>
    </source>
</evidence>
<dbReference type="Pfam" id="PF01490">
    <property type="entry name" value="Aa_trans"/>
    <property type="match status" value="1"/>
</dbReference>
<sequence>MSPDTSDLDLETPPAVTLNQGETYKEQPETADGEPFGDEEGAEVRYRTLEWWFVSPGSAESRRSPIDVIFEQEMRDRGVILIVGIAILTIYTGHVMGQFKQKFHRVHSIADAGEVLFGWIGREILGTGLLLCLVFVMGGHILTFTVMMNTLTDHSACSIVFGVVGLLISLILSLPRTFKRMSWLSVISFASIVAAVLVTMIALGVQRPHKNPKVEVTRSTSLYRAFLAVTDIVFAYAAHPAFFGYISEMKTPTDWPKTLCFVEIINTTLYTVTGVVIYRFAGQHVASPALGSASPLMAKVAYGIAIPTIVIAGVINGHIASKYIYVRLFRGTEHMHRRSLFSTGTWVAILVVLWTIAWVIAEAVPQFNNLLSLVTSLFCSWFSYGLCGALWLFINQGLWFSSPRKIFLTIVNFILIGMGGCLCGLGLYVSGRAISEESAGGSFSCASNA</sequence>
<feature type="transmembrane region" description="Helical" evidence="7">
    <location>
        <begin position="124"/>
        <end position="147"/>
    </location>
</feature>
<keyword evidence="3 7" id="KW-0812">Transmembrane</keyword>
<feature type="transmembrane region" description="Helical" evidence="7">
    <location>
        <begin position="373"/>
        <end position="394"/>
    </location>
</feature>
<evidence type="ECO:0000313" key="9">
    <source>
        <dbReference type="EMBL" id="GFF42259.1"/>
    </source>
</evidence>
<dbReference type="FunFam" id="1.20.1740.10:FF:000039">
    <property type="entry name" value="Neutral amino acid transporter (Eurofung)"/>
    <property type="match status" value="1"/>
</dbReference>
<evidence type="ECO:0000256" key="6">
    <source>
        <dbReference type="SAM" id="MobiDB-lite"/>
    </source>
</evidence>
<organism evidence="9 10">
    <name type="scientific">Aspergillus udagawae</name>
    <dbReference type="NCBI Taxonomy" id="91492"/>
    <lineage>
        <taxon>Eukaryota</taxon>
        <taxon>Fungi</taxon>
        <taxon>Dikarya</taxon>
        <taxon>Ascomycota</taxon>
        <taxon>Pezizomycotina</taxon>
        <taxon>Eurotiomycetes</taxon>
        <taxon>Eurotiomycetidae</taxon>
        <taxon>Eurotiales</taxon>
        <taxon>Aspergillaceae</taxon>
        <taxon>Aspergillus</taxon>
        <taxon>Aspergillus subgen. Fumigati</taxon>
    </lineage>
</organism>
<evidence type="ECO:0000256" key="2">
    <source>
        <dbReference type="ARBA" id="ARBA00008066"/>
    </source>
</evidence>